<evidence type="ECO:0000313" key="5">
    <source>
        <dbReference type="Proteomes" id="UP001501047"/>
    </source>
</evidence>
<feature type="compositionally biased region" description="Polar residues" evidence="1">
    <location>
        <begin position="104"/>
        <end position="139"/>
    </location>
</feature>
<dbReference type="CDD" id="cd05379">
    <property type="entry name" value="CAP_bacterial"/>
    <property type="match status" value="1"/>
</dbReference>
<feature type="compositionally biased region" description="Basic and acidic residues" evidence="1">
    <location>
        <begin position="87"/>
        <end position="103"/>
    </location>
</feature>
<comment type="caution">
    <text evidence="4">The sequence shown here is derived from an EMBL/GenBank/DDBJ whole genome shotgun (WGS) entry which is preliminary data.</text>
</comment>
<dbReference type="InterPro" id="IPR014044">
    <property type="entry name" value="CAP_dom"/>
</dbReference>
<dbReference type="EMBL" id="BAAACI010000008">
    <property type="protein sequence ID" value="GAA0777549.1"/>
    <property type="molecule type" value="Genomic_DNA"/>
</dbReference>
<name>A0ABP3W5G7_CLOSU</name>
<dbReference type="InterPro" id="IPR035940">
    <property type="entry name" value="CAP_sf"/>
</dbReference>
<evidence type="ECO:0000256" key="2">
    <source>
        <dbReference type="SAM" id="SignalP"/>
    </source>
</evidence>
<accession>A0ABP3W5G7</accession>
<dbReference type="RefSeq" id="WP_343827604.1">
    <property type="nucleotide sequence ID" value="NZ_BAAACI010000008.1"/>
</dbReference>
<keyword evidence="5" id="KW-1185">Reference proteome</keyword>
<organism evidence="4 5">
    <name type="scientific">Clostridium subterminale</name>
    <dbReference type="NCBI Taxonomy" id="1550"/>
    <lineage>
        <taxon>Bacteria</taxon>
        <taxon>Bacillati</taxon>
        <taxon>Bacillota</taxon>
        <taxon>Clostridia</taxon>
        <taxon>Eubacteriales</taxon>
        <taxon>Clostridiaceae</taxon>
        <taxon>Clostridium</taxon>
    </lineage>
</organism>
<reference evidence="5" key="1">
    <citation type="journal article" date="2019" name="Int. J. Syst. Evol. Microbiol.">
        <title>The Global Catalogue of Microorganisms (GCM) 10K type strain sequencing project: providing services to taxonomists for standard genome sequencing and annotation.</title>
        <authorList>
            <consortium name="The Broad Institute Genomics Platform"/>
            <consortium name="The Broad Institute Genome Sequencing Center for Infectious Disease"/>
            <person name="Wu L."/>
            <person name="Ma J."/>
        </authorList>
    </citation>
    <scope>NUCLEOTIDE SEQUENCE [LARGE SCALE GENOMIC DNA]</scope>
    <source>
        <strain evidence="5">JCM 1417</strain>
    </source>
</reference>
<feature type="compositionally biased region" description="Polar residues" evidence="1">
    <location>
        <begin position="55"/>
        <end position="64"/>
    </location>
</feature>
<gene>
    <name evidence="4" type="ORF">GCM10008908_32840</name>
</gene>
<keyword evidence="2" id="KW-0732">Signal</keyword>
<dbReference type="SUPFAM" id="SSF55797">
    <property type="entry name" value="PR-1-like"/>
    <property type="match status" value="1"/>
</dbReference>
<dbReference type="Gene3D" id="3.40.33.10">
    <property type="entry name" value="CAP"/>
    <property type="match status" value="1"/>
</dbReference>
<proteinExistence type="predicted"/>
<dbReference type="PANTHER" id="PTHR31157:SF1">
    <property type="entry name" value="SCP DOMAIN-CONTAINING PROTEIN"/>
    <property type="match status" value="1"/>
</dbReference>
<evidence type="ECO:0000256" key="1">
    <source>
        <dbReference type="SAM" id="MobiDB-lite"/>
    </source>
</evidence>
<feature type="domain" description="SCP" evidence="3">
    <location>
        <begin position="162"/>
        <end position="281"/>
    </location>
</feature>
<feature type="region of interest" description="Disordered" evidence="1">
    <location>
        <begin position="55"/>
        <end position="151"/>
    </location>
</feature>
<evidence type="ECO:0000259" key="3">
    <source>
        <dbReference type="Pfam" id="PF00188"/>
    </source>
</evidence>
<dbReference type="Pfam" id="PF00188">
    <property type="entry name" value="CAP"/>
    <property type="match status" value="1"/>
</dbReference>
<sequence length="283" mass="31389">MKKKFITLIICGALAGTALVGLTLQNNMESENNSNDNNKASIESLDNKENTIENASTEIDSSNVLDGKDTRLSRGGGQAKNSQNDKNVVRNDEGSSLDKKENSKTTVNNQEDITEDTPYNNTEKPSVPSHETVNIPSKSTTTPTTTDTGDFSSQIEQLIVTKVNEERARAGMSTLSYSSLMEKYARIKSKDMGDRNYFDHKNLEGELITSQMARDGISYRAWGENIAYIGGVSDINELANQFMINWMNSQGHRENILSPDYTSIGVGVYKAGNRYYATQEFYK</sequence>
<feature type="chain" id="PRO_5045510807" evidence="2">
    <location>
        <begin position="21"/>
        <end position="283"/>
    </location>
</feature>
<feature type="signal peptide" evidence="2">
    <location>
        <begin position="1"/>
        <end position="20"/>
    </location>
</feature>
<evidence type="ECO:0000313" key="4">
    <source>
        <dbReference type="EMBL" id="GAA0777549.1"/>
    </source>
</evidence>
<dbReference type="PANTHER" id="PTHR31157">
    <property type="entry name" value="SCP DOMAIN-CONTAINING PROTEIN"/>
    <property type="match status" value="1"/>
</dbReference>
<protein>
    <submittedName>
        <fullName evidence="4">CAP domain-containing protein</fullName>
    </submittedName>
</protein>
<dbReference type="Proteomes" id="UP001501047">
    <property type="component" value="Unassembled WGS sequence"/>
</dbReference>